<dbReference type="GO" id="GO:0005840">
    <property type="term" value="C:ribosome"/>
    <property type="evidence" value="ECO:0007669"/>
    <property type="project" value="InterPro"/>
</dbReference>
<dbReference type="SUPFAM" id="SSF50447">
    <property type="entry name" value="Translation proteins"/>
    <property type="match status" value="1"/>
</dbReference>
<evidence type="ECO:0000256" key="3">
    <source>
        <dbReference type="ARBA" id="ARBA00022552"/>
    </source>
</evidence>
<comment type="caution">
    <text evidence="8">The sequence shown here is derived from an EMBL/GenBank/DDBJ whole genome shotgun (WGS) entry which is preliminary data.</text>
</comment>
<organism evidence="8 9">
    <name type="scientific">Notoacmeibacter ruber</name>
    <dbReference type="NCBI Taxonomy" id="2670375"/>
    <lineage>
        <taxon>Bacteria</taxon>
        <taxon>Pseudomonadati</taxon>
        <taxon>Pseudomonadota</taxon>
        <taxon>Alphaproteobacteria</taxon>
        <taxon>Hyphomicrobiales</taxon>
        <taxon>Notoacmeibacteraceae</taxon>
        <taxon>Notoacmeibacter</taxon>
    </lineage>
</organism>
<dbReference type="EMBL" id="RCWN01000001">
    <property type="protein sequence ID" value="RLQ89067.1"/>
    <property type="molecule type" value="Genomic_DNA"/>
</dbReference>
<dbReference type="InterPro" id="IPR009000">
    <property type="entry name" value="Transl_B-barrel_sf"/>
</dbReference>
<dbReference type="InterPro" id="IPR036976">
    <property type="entry name" value="RimM_N_sf"/>
</dbReference>
<comment type="domain">
    <text evidence="5">The PRC barrel domain binds ribosomal protein uS19.</text>
</comment>
<protein>
    <recommendedName>
        <fullName evidence="5">Ribosome maturation factor RimM</fullName>
    </recommendedName>
</protein>
<dbReference type="Gene3D" id="2.30.30.240">
    <property type="entry name" value="PRC-barrel domain"/>
    <property type="match status" value="1"/>
</dbReference>
<comment type="subcellular location">
    <subcellularLocation>
        <location evidence="5">Cytoplasm</location>
    </subcellularLocation>
</comment>
<evidence type="ECO:0000313" key="8">
    <source>
        <dbReference type="EMBL" id="RLQ89067.1"/>
    </source>
</evidence>
<dbReference type="Pfam" id="PF24986">
    <property type="entry name" value="PRC_RimM"/>
    <property type="match status" value="1"/>
</dbReference>
<gene>
    <name evidence="5 8" type="primary">rimM</name>
    <name evidence="8" type="ORF">D8780_13295</name>
</gene>
<dbReference type="Proteomes" id="UP000281094">
    <property type="component" value="Unassembled WGS sequence"/>
</dbReference>
<evidence type="ECO:0000256" key="1">
    <source>
        <dbReference type="ARBA" id="ARBA00022490"/>
    </source>
</evidence>
<accession>A0A3L7JE66</accession>
<comment type="subunit">
    <text evidence="5">Binds ribosomal protein uS19.</text>
</comment>
<evidence type="ECO:0000256" key="4">
    <source>
        <dbReference type="ARBA" id="ARBA00023186"/>
    </source>
</evidence>
<dbReference type="InterPro" id="IPR002676">
    <property type="entry name" value="RimM_N"/>
</dbReference>
<evidence type="ECO:0000259" key="7">
    <source>
        <dbReference type="Pfam" id="PF24986"/>
    </source>
</evidence>
<keyword evidence="9" id="KW-1185">Reference proteome</keyword>
<evidence type="ECO:0000313" key="9">
    <source>
        <dbReference type="Proteomes" id="UP000281094"/>
    </source>
</evidence>
<dbReference type="InterPro" id="IPR011033">
    <property type="entry name" value="PRC_barrel-like_sf"/>
</dbReference>
<comment type="similarity">
    <text evidence="5">Belongs to the RimM family.</text>
</comment>
<keyword evidence="4 5" id="KW-0143">Chaperone</keyword>
<sequence length="188" mass="20668">MIGWQEDRASVAHEEEHVIVARVGAAHGIRGEVRIKSFTEEPAGFSSYGPLFAQDGRTFMIESVRPQKEMMIARLKGITSREQAEALNGLELSVPRSALGETDDADEFFLADLVGLTVTDSEDRALGTVVAVHDFGAGDILEIRFDDRGIEMVAFTRETVPTVDLEKGRLTFIAPMEVSERNAETDGR</sequence>
<comment type="function">
    <text evidence="5">An accessory protein needed during the final step in the assembly of 30S ribosomal subunit, possibly for assembly of the head region. Essential for efficient processing of 16S rRNA. May be needed both before and after RbfA during the maturation of 16S rRNA. It has affinity for free ribosomal 30S subunits but not for 70S ribosomes.</text>
</comment>
<dbReference type="InterPro" id="IPR056792">
    <property type="entry name" value="PRC_RimM"/>
</dbReference>
<keyword evidence="2 5" id="KW-0690">Ribosome biogenesis</keyword>
<dbReference type="AlphaFoldDB" id="A0A3L7JE66"/>
<evidence type="ECO:0000256" key="2">
    <source>
        <dbReference type="ARBA" id="ARBA00022517"/>
    </source>
</evidence>
<name>A0A3L7JE66_9HYPH</name>
<feature type="domain" description="Ribosome maturation factor RimM PRC barrel" evidence="7">
    <location>
        <begin position="112"/>
        <end position="177"/>
    </location>
</feature>
<keyword evidence="3 5" id="KW-0698">rRNA processing</keyword>
<dbReference type="HAMAP" id="MF_00014">
    <property type="entry name" value="Ribosome_mat_RimM"/>
    <property type="match status" value="1"/>
</dbReference>
<dbReference type="SUPFAM" id="SSF50346">
    <property type="entry name" value="PRC-barrel domain"/>
    <property type="match status" value="1"/>
</dbReference>
<dbReference type="NCBIfam" id="TIGR02273">
    <property type="entry name" value="16S_RimM"/>
    <property type="match status" value="1"/>
</dbReference>
<proteinExistence type="inferred from homology"/>
<evidence type="ECO:0000256" key="5">
    <source>
        <dbReference type="HAMAP-Rule" id="MF_00014"/>
    </source>
</evidence>
<dbReference type="PANTHER" id="PTHR33692:SF1">
    <property type="entry name" value="RIBOSOME MATURATION FACTOR RIMM"/>
    <property type="match status" value="1"/>
</dbReference>
<dbReference type="PANTHER" id="PTHR33692">
    <property type="entry name" value="RIBOSOME MATURATION FACTOR RIMM"/>
    <property type="match status" value="1"/>
</dbReference>
<evidence type="ECO:0000259" key="6">
    <source>
        <dbReference type="Pfam" id="PF01782"/>
    </source>
</evidence>
<reference evidence="8 9" key="1">
    <citation type="submission" date="2018-10" db="EMBL/GenBank/DDBJ databases">
        <title>Notoacmeibacter sp. M2BS9Y-3-1, whole genome shotgun sequence.</title>
        <authorList>
            <person name="Tuo L."/>
        </authorList>
    </citation>
    <scope>NUCLEOTIDE SEQUENCE [LARGE SCALE GENOMIC DNA]</scope>
    <source>
        <strain evidence="8 9">M2BS9Y-3-1</strain>
    </source>
</reference>
<dbReference type="GO" id="GO:0006364">
    <property type="term" value="P:rRNA processing"/>
    <property type="evidence" value="ECO:0007669"/>
    <property type="project" value="UniProtKB-UniRule"/>
</dbReference>
<dbReference type="GO" id="GO:0042274">
    <property type="term" value="P:ribosomal small subunit biogenesis"/>
    <property type="evidence" value="ECO:0007669"/>
    <property type="project" value="UniProtKB-UniRule"/>
</dbReference>
<dbReference type="Gene3D" id="2.40.30.60">
    <property type="entry name" value="RimM"/>
    <property type="match status" value="1"/>
</dbReference>
<dbReference type="Pfam" id="PF01782">
    <property type="entry name" value="RimM"/>
    <property type="match status" value="1"/>
</dbReference>
<keyword evidence="1 5" id="KW-0963">Cytoplasm</keyword>
<dbReference type="InterPro" id="IPR011961">
    <property type="entry name" value="RimM"/>
</dbReference>
<feature type="domain" description="RimM N-terminal" evidence="6">
    <location>
        <begin position="20"/>
        <end position="97"/>
    </location>
</feature>
<dbReference type="GO" id="GO:0043022">
    <property type="term" value="F:ribosome binding"/>
    <property type="evidence" value="ECO:0007669"/>
    <property type="project" value="InterPro"/>
</dbReference>
<dbReference type="GO" id="GO:0005737">
    <property type="term" value="C:cytoplasm"/>
    <property type="evidence" value="ECO:0007669"/>
    <property type="project" value="UniProtKB-SubCell"/>
</dbReference>